<dbReference type="GO" id="GO:0061599">
    <property type="term" value="F:molybdopterin molybdotransferase activity"/>
    <property type="evidence" value="ECO:0007669"/>
    <property type="project" value="TreeGrafter"/>
</dbReference>
<dbReference type="SMART" id="SM00852">
    <property type="entry name" value="MoCF_biosynth"/>
    <property type="match status" value="1"/>
</dbReference>
<dbReference type="SUPFAM" id="SSF63882">
    <property type="entry name" value="MoeA N-terminal region -like"/>
    <property type="match status" value="1"/>
</dbReference>
<feature type="domain" description="MoaB/Mog" evidence="3">
    <location>
        <begin position="186"/>
        <end position="324"/>
    </location>
</feature>
<reference evidence="4" key="1">
    <citation type="journal article" date="2015" name="Nature">
        <title>Complex archaea that bridge the gap between prokaryotes and eukaryotes.</title>
        <authorList>
            <person name="Spang A."/>
            <person name="Saw J.H."/>
            <person name="Jorgensen S.L."/>
            <person name="Zaremba-Niedzwiedzka K."/>
            <person name="Martijn J."/>
            <person name="Lind A.E."/>
            <person name="van Eijk R."/>
            <person name="Schleper C."/>
            <person name="Guy L."/>
            <person name="Ettema T.J."/>
        </authorList>
    </citation>
    <scope>NUCLEOTIDE SEQUENCE</scope>
</reference>
<dbReference type="Gene3D" id="2.170.190.11">
    <property type="entry name" value="Molybdopterin biosynthesis moea protein, domain 3"/>
    <property type="match status" value="1"/>
</dbReference>
<name>A0A0F9RYA5_9ZZZZ</name>
<dbReference type="CDD" id="cd00887">
    <property type="entry name" value="MoeA"/>
    <property type="match status" value="1"/>
</dbReference>
<dbReference type="UniPathway" id="UPA00344"/>
<dbReference type="InterPro" id="IPR036688">
    <property type="entry name" value="MoeA_C_domain_IV_sf"/>
</dbReference>
<dbReference type="InterPro" id="IPR036135">
    <property type="entry name" value="MoeA_linker/N_sf"/>
</dbReference>
<dbReference type="Pfam" id="PF03453">
    <property type="entry name" value="MoeA_N"/>
    <property type="match status" value="1"/>
</dbReference>
<gene>
    <name evidence="4" type="ORF">LCGC14_0839350</name>
</gene>
<dbReference type="Pfam" id="PF00994">
    <property type="entry name" value="MoCF_biosynth"/>
    <property type="match status" value="1"/>
</dbReference>
<organism evidence="4">
    <name type="scientific">marine sediment metagenome</name>
    <dbReference type="NCBI Taxonomy" id="412755"/>
    <lineage>
        <taxon>unclassified sequences</taxon>
        <taxon>metagenomes</taxon>
        <taxon>ecological metagenomes</taxon>
    </lineage>
</organism>
<dbReference type="EMBL" id="LAZR01002449">
    <property type="protein sequence ID" value="KKN29911.1"/>
    <property type="molecule type" value="Genomic_DNA"/>
</dbReference>
<proteinExistence type="predicted"/>
<evidence type="ECO:0000313" key="4">
    <source>
        <dbReference type="EMBL" id="KKN29911.1"/>
    </source>
</evidence>
<dbReference type="PANTHER" id="PTHR10192">
    <property type="entry name" value="MOLYBDOPTERIN BIOSYNTHESIS PROTEIN"/>
    <property type="match status" value="1"/>
</dbReference>
<dbReference type="Gene3D" id="3.40.980.10">
    <property type="entry name" value="MoaB/Mog-like domain"/>
    <property type="match status" value="1"/>
</dbReference>
<dbReference type="Gene3D" id="2.40.340.10">
    <property type="entry name" value="MoeA, C-terminal, domain IV"/>
    <property type="match status" value="1"/>
</dbReference>
<dbReference type="InterPro" id="IPR038987">
    <property type="entry name" value="MoeA-like"/>
</dbReference>
<dbReference type="GO" id="GO:0005737">
    <property type="term" value="C:cytoplasm"/>
    <property type="evidence" value="ECO:0007669"/>
    <property type="project" value="TreeGrafter"/>
</dbReference>
<comment type="caution">
    <text evidence="4">The sequence shown here is derived from an EMBL/GenBank/DDBJ whole genome shotgun (WGS) entry which is preliminary data.</text>
</comment>
<dbReference type="PANTHER" id="PTHR10192:SF5">
    <property type="entry name" value="GEPHYRIN"/>
    <property type="match status" value="1"/>
</dbReference>
<dbReference type="InterPro" id="IPR001453">
    <property type="entry name" value="MoaB/Mog_dom"/>
</dbReference>
<sequence>MRGFVKRHSLEEVIEVLKKRIKIIGKVKLPFDKSLGDVFAEDVISDRNVPSFNRSTRDGYAVVAADTFYADEVNPIRLIFNGEKIIPGVPPKTEIREGYCSEIATGSIVPRGANAIVMIEDTDIEGKEVVVFKPVVPGEYIMHAGSDIMTGEVIARQDGIISARETATLSTQGIRTLKVYKKPVIAVISTGDEIVAPGRKLREGEIYDTNSRAISDLLIEHGCIPKFMRIAKDDYQEIKSALDDSLKYDMVLISGGTSKGTGDICINVIEDMKDSEIIVHGVAMKPGKPVILARIGKKPVIGLPGFPTSAVIAFHQFALPIIRSMTAQPAESKDQIRAKASVRIHSPKGLQEFCLVNLVKRGNSEIFSAYPITKSSGSITTFSYADGILEIPENQEMIEKDSYIKIIPMSNTIKPSDLNIIGSQCVGL</sequence>
<evidence type="ECO:0000256" key="2">
    <source>
        <dbReference type="ARBA" id="ARBA00023150"/>
    </source>
</evidence>
<dbReference type="SUPFAM" id="SSF63867">
    <property type="entry name" value="MoeA C-terminal domain-like"/>
    <property type="match status" value="1"/>
</dbReference>
<dbReference type="SUPFAM" id="SSF53218">
    <property type="entry name" value="Molybdenum cofactor biosynthesis proteins"/>
    <property type="match status" value="1"/>
</dbReference>
<dbReference type="Gene3D" id="3.90.105.10">
    <property type="entry name" value="Molybdopterin biosynthesis moea protein, domain 2"/>
    <property type="match status" value="1"/>
</dbReference>
<dbReference type="PROSITE" id="PS01079">
    <property type="entry name" value="MOCF_BIOSYNTHESIS_2"/>
    <property type="match status" value="1"/>
</dbReference>
<protein>
    <recommendedName>
        <fullName evidence="3">MoaB/Mog domain-containing protein</fullName>
    </recommendedName>
</protein>
<keyword evidence="2" id="KW-0501">Molybdenum cofactor biosynthesis</keyword>
<accession>A0A0F9RYA5</accession>
<dbReference type="InterPro" id="IPR005110">
    <property type="entry name" value="MoeA_linker/N"/>
</dbReference>
<dbReference type="AlphaFoldDB" id="A0A0F9RYA5"/>
<dbReference type="Pfam" id="PF03454">
    <property type="entry name" value="MoeA_C"/>
    <property type="match status" value="1"/>
</dbReference>
<dbReference type="NCBIfam" id="NF045515">
    <property type="entry name" value="Glp_gephyrin"/>
    <property type="match status" value="1"/>
</dbReference>
<dbReference type="GO" id="GO:0006777">
    <property type="term" value="P:Mo-molybdopterin cofactor biosynthetic process"/>
    <property type="evidence" value="ECO:0007669"/>
    <property type="project" value="UniProtKB-KW"/>
</dbReference>
<dbReference type="InterPro" id="IPR005111">
    <property type="entry name" value="MoeA_C_domain_IV"/>
</dbReference>
<dbReference type="InterPro" id="IPR008284">
    <property type="entry name" value="MoCF_biosynth_CS"/>
</dbReference>
<dbReference type="InterPro" id="IPR036425">
    <property type="entry name" value="MoaB/Mog-like_dom_sf"/>
</dbReference>
<evidence type="ECO:0000256" key="1">
    <source>
        <dbReference type="ARBA" id="ARBA00005046"/>
    </source>
</evidence>
<evidence type="ECO:0000259" key="3">
    <source>
        <dbReference type="SMART" id="SM00852"/>
    </source>
</evidence>
<comment type="pathway">
    <text evidence="1">Cofactor biosynthesis; molybdopterin biosynthesis.</text>
</comment>
<dbReference type="NCBIfam" id="TIGR00177">
    <property type="entry name" value="molyb_syn"/>
    <property type="match status" value="1"/>
</dbReference>